<protein>
    <recommendedName>
        <fullName evidence="10">Microsomal glutathione S-transferase 3</fullName>
    </recommendedName>
</protein>
<reference evidence="6 8" key="1">
    <citation type="submission" date="2015-10" db="EMBL/GenBank/DDBJ databases">
        <title>The cercosporin biosynthetic gene cluster was horizontally transferred to several fungal lineages and shown to be expanded in Cercospora beticola based on microsynteny with recipient genomes.</title>
        <authorList>
            <person name="De Jonge R."/>
            <person name="Ebert M.K."/>
            <person name="Suttle J.C."/>
            <person name="Jurick Ii W.M."/>
            <person name="Secor G.A."/>
            <person name="Thomma B.P."/>
            <person name="Van De Peer Y."/>
            <person name="Bolton M.D."/>
        </authorList>
    </citation>
    <scope>NUCLEOTIDE SEQUENCE [LARGE SCALE GENOMIC DNA]</scope>
    <source>
        <strain evidence="6 8">09-40</strain>
    </source>
</reference>
<evidence type="ECO:0000256" key="3">
    <source>
        <dbReference type="ARBA" id="ARBA00022989"/>
    </source>
</evidence>
<reference evidence="7 9" key="2">
    <citation type="submission" date="2023-09" db="EMBL/GenBank/DDBJ databases">
        <title>Complete-Gapless Cercospora beticola genome.</title>
        <authorList>
            <person name="Wyatt N.A."/>
            <person name="Spanner R.E."/>
            <person name="Bolton M.D."/>
        </authorList>
    </citation>
    <scope>NUCLEOTIDE SEQUENCE [LARGE SCALE GENOMIC DNA]</scope>
    <source>
        <strain evidence="7">Cb09-40</strain>
    </source>
</reference>
<feature type="transmembrane region" description="Helical" evidence="5">
    <location>
        <begin position="134"/>
        <end position="151"/>
    </location>
</feature>
<feature type="transmembrane region" description="Helical" evidence="5">
    <location>
        <begin position="12"/>
        <end position="31"/>
    </location>
</feature>
<comment type="subcellular location">
    <subcellularLocation>
        <location evidence="1">Membrane</location>
    </subcellularLocation>
</comment>
<evidence type="ECO:0000256" key="1">
    <source>
        <dbReference type="ARBA" id="ARBA00004370"/>
    </source>
</evidence>
<dbReference type="EMBL" id="CP134188">
    <property type="protein sequence ID" value="WPB03005.1"/>
    <property type="molecule type" value="Genomic_DNA"/>
</dbReference>
<evidence type="ECO:0008006" key="10">
    <source>
        <dbReference type="Google" id="ProtNLM"/>
    </source>
</evidence>
<dbReference type="InterPro" id="IPR001129">
    <property type="entry name" value="Membr-assoc_MAPEG"/>
</dbReference>
<keyword evidence="3 5" id="KW-1133">Transmembrane helix</keyword>
<sequence length="158" mass="17799">MASNINVPLLSIPFYYVLAIFPHGWAISKAAKGDMNRHDNRNPKGSTFHESLRKRLTSAEFAAFERAESCHRNHLENMPLYVAAVFAGLLAENKLGKGSVGLESFVYGWNLIRILYTANYLTTETRTWSYLRSLLYFAGTGWAFGILYRASKAVGEQN</sequence>
<proteinExistence type="predicted"/>
<dbReference type="PANTHER" id="PTHR35371:SF1">
    <property type="entry name" value="BLR7753 PROTEIN"/>
    <property type="match status" value="1"/>
</dbReference>
<accession>A0A2G5H9T4</accession>
<keyword evidence="9" id="KW-1185">Reference proteome</keyword>
<evidence type="ECO:0000313" key="7">
    <source>
        <dbReference type="EMBL" id="WPB03005.1"/>
    </source>
</evidence>
<organism evidence="6 8">
    <name type="scientific">Cercospora beticola</name>
    <name type="common">Sugarbeet leaf spot fungus</name>
    <dbReference type="NCBI Taxonomy" id="122368"/>
    <lineage>
        <taxon>Eukaryota</taxon>
        <taxon>Fungi</taxon>
        <taxon>Dikarya</taxon>
        <taxon>Ascomycota</taxon>
        <taxon>Pezizomycotina</taxon>
        <taxon>Dothideomycetes</taxon>
        <taxon>Dothideomycetidae</taxon>
        <taxon>Mycosphaerellales</taxon>
        <taxon>Mycosphaerellaceae</taxon>
        <taxon>Cercospora</taxon>
    </lineage>
</organism>
<evidence type="ECO:0000313" key="9">
    <source>
        <dbReference type="Proteomes" id="UP001302367"/>
    </source>
</evidence>
<dbReference type="OrthoDB" id="2122304at2759"/>
<dbReference type="EMBL" id="LKMD01000108">
    <property type="protein sequence ID" value="PIA89277.1"/>
    <property type="molecule type" value="Genomic_DNA"/>
</dbReference>
<dbReference type="PANTHER" id="PTHR35371">
    <property type="entry name" value="INNER MEMBRANE PROTEIN"/>
    <property type="match status" value="1"/>
</dbReference>
<gene>
    <name evidence="6" type="ORF">CB0940_07080</name>
    <name evidence="7" type="ORF">RHO25_007641</name>
</gene>
<keyword evidence="2 5" id="KW-0812">Transmembrane</keyword>
<evidence type="ECO:0000313" key="6">
    <source>
        <dbReference type="EMBL" id="PIA89277.1"/>
    </source>
</evidence>
<dbReference type="Pfam" id="PF01124">
    <property type="entry name" value="MAPEG"/>
    <property type="match status" value="1"/>
</dbReference>
<dbReference type="Proteomes" id="UP001302367">
    <property type="component" value="Chromosome 5"/>
</dbReference>
<dbReference type="Proteomes" id="UP000230605">
    <property type="component" value="Chromosome 5"/>
</dbReference>
<evidence type="ECO:0000256" key="4">
    <source>
        <dbReference type="ARBA" id="ARBA00023136"/>
    </source>
</evidence>
<dbReference type="Gene3D" id="1.20.120.550">
    <property type="entry name" value="Membrane associated eicosanoid/glutathione metabolism-like domain"/>
    <property type="match status" value="1"/>
</dbReference>
<dbReference type="SUPFAM" id="SSF161084">
    <property type="entry name" value="MAPEG domain-like"/>
    <property type="match status" value="1"/>
</dbReference>
<dbReference type="AlphaFoldDB" id="A0A2G5H9T4"/>
<evidence type="ECO:0000256" key="5">
    <source>
        <dbReference type="SAM" id="Phobius"/>
    </source>
</evidence>
<dbReference type="InterPro" id="IPR023352">
    <property type="entry name" value="MAPEG-like_dom_sf"/>
</dbReference>
<keyword evidence="4 5" id="KW-0472">Membrane</keyword>
<dbReference type="GO" id="GO:0016020">
    <property type="term" value="C:membrane"/>
    <property type="evidence" value="ECO:0007669"/>
    <property type="project" value="UniProtKB-SubCell"/>
</dbReference>
<evidence type="ECO:0000256" key="2">
    <source>
        <dbReference type="ARBA" id="ARBA00022692"/>
    </source>
</evidence>
<evidence type="ECO:0000313" key="8">
    <source>
        <dbReference type="Proteomes" id="UP000230605"/>
    </source>
</evidence>
<name>A0A2G5H9T4_CERBT</name>